<dbReference type="GO" id="GO:0016020">
    <property type="term" value="C:membrane"/>
    <property type="evidence" value="ECO:0007669"/>
    <property type="project" value="InterPro"/>
</dbReference>
<feature type="domain" description="EamA" evidence="2">
    <location>
        <begin position="8"/>
        <end position="140"/>
    </location>
</feature>
<dbReference type="PANTHER" id="PTHR22911:SF137">
    <property type="entry name" value="SOLUTE CARRIER FAMILY 35 MEMBER G2-RELATED"/>
    <property type="match status" value="1"/>
</dbReference>
<dbReference type="Gene3D" id="1.10.3730.20">
    <property type="match status" value="1"/>
</dbReference>
<feature type="transmembrane region" description="Helical" evidence="1">
    <location>
        <begin position="223"/>
        <end position="242"/>
    </location>
</feature>
<name>A0A7D5TBT6_9EURY</name>
<dbReference type="RefSeq" id="WP_179921698.1">
    <property type="nucleotide sequence ID" value="NZ_CP058909.1"/>
</dbReference>
<reference evidence="3 4" key="1">
    <citation type="submission" date="2020-07" db="EMBL/GenBank/DDBJ databases">
        <title>Halosimplex litoreum sp. nov. and Halosimplex rubrum sp. nov., isolated from different salt environments.</title>
        <authorList>
            <person name="Cui H."/>
        </authorList>
    </citation>
    <scope>NUCLEOTIDE SEQUENCE [LARGE SCALE GENOMIC DNA]</scope>
    <source>
        <strain evidence="3 4">R2</strain>
    </source>
</reference>
<dbReference type="Proteomes" id="UP000509346">
    <property type="component" value="Chromosome"/>
</dbReference>
<dbReference type="InterPro" id="IPR000620">
    <property type="entry name" value="EamA_dom"/>
</dbReference>
<gene>
    <name evidence="3" type="ORF">HZS54_08015</name>
</gene>
<dbReference type="InterPro" id="IPR037185">
    <property type="entry name" value="EmrE-like"/>
</dbReference>
<dbReference type="EMBL" id="CP058909">
    <property type="protein sequence ID" value="QLH81575.1"/>
    <property type="molecule type" value="Genomic_DNA"/>
</dbReference>
<dbReference type="KEGG" id="hpel:HZS54_08015"/>
<feature type="transmembrane region" description="Helical" evidence="1">
    <location>
        <begin position="71"/>
        <end position="89"/>
    </location>
</feature>
<proteinExistence type="predicted"/>
<feature type="transmembrane region" description="Helical" evidence="1">
    <location>
        <begin position="154"/>
        <end position="176"/>
    </location>
</feature>
<keyword evidence="1" id="KW-1133">Transmembrane helix</keyword>
<dbReference type="GeneID" id="56082526"/>
<keyword evidence="1" id="KW-0472">Membrane</keyword>
<evidence type="ECO:0000313" key="4">
    <source>
        <dbReference type="Proteomes" id="UP000509346"/>
    </source>
</evidence>
<evidence type="ECO:0000313" key="3">
    <source>
        <dbReference type="EMBL" id="QLH81575.1"/>
    </source>
</evidence>
<keyword evidence="4" id="KW-1185">Reference proteome</keyword>
<dbReference type="PANTHER" id="PTHR22911">
    <property type="entry name" value="ACYL-MALONYL CONDENSING ENZYME-RELATED"/>
    <property type="match status" value="1"/>
</dbReference>
<feature type="domain" description="EamA" evidence="2">
    <location>
        <begin position="163"/>
        <end position="295"/>
    </location>
</feature>
<feature type="transmembrane region" description="Helical" evidence="1">
    <location>
        <begin position="248"/>
        <end position="269"/>
    </location>
</feature>
<feature type="transmembrane region" description="Helical" evidence="1">
    <location>
        <begin position="276"/>
        <end position="296"/>
    </location>
</feature>
<dbReference type="Pfam" id="PF00892">
    <property type="entry name" value="EamA"/>
    <property type="match status" value="2"/>
</dbReference>
<protein>
    <submittedName>
        <fullName evidence="3">DMT family transporter</fullName>
    </submittedName>
</protein>
<dbReference type="OrthoDB" id="330924at2157"/>
<keyword evidence="1" id="KW-0812">Transmembrane</keyword>
<sequence length="297" mass="30017">MTSQQLVGAAFAVLAAAAFAAQSLAVRVGTRTHTVSAVIAVVFGVNLLVLVPVAGVAAYPDYGLTPRAAGAFAVAGLLGSLLARVFYFVGIERLGASRAEPLRALVPLFALGLAVAFLGEAVTPVLLAGVALLVAGGAVVAVDSRAAPVTDTGRALWVALAFPVTAALCLGIDPVFTKVGFAEGTPALVAVTVRVFAATAGFGLYLAWRALREGRAVSVGVDRWLVGAGVANTVYLLAYYQALARTPVTVVTPLLSASTLFVVAGAALFLRGDEHVTRRTAAAALLVVVGVVLVVGG</sequence>
<evidence type="ECO:0000259" key="2">
    <source>
        <dbReference type="Pfam" id="PF00892"/>
    </source>
</evidence>
<evidence type="ECO:0000256" key="1">
    <source>
        <dbReference type="SAM" id="Phobius"/>
    </source>
</evidence>
<dbReference type="SUPFAM" id="SSF103481">
    <property type="entry name" value="Multidrug resistance efflux transporter EmrE"/>
    <property type="match status" value="2"/>
</dbReference>
<dbReference type="AlphaFoldDB" id="A0A7D5TBT6"/>
<feature type="transmembrane region" description="Helical" evidence="1">
    <location>
        <begin position="109"/>
        <end position="142"/>
    </location>
</feature>
<feature type="transmembrane region" description="Helical" evidence="1">
    <location>
        <begin position="35"/>
        <end position="59"/>
    </location>
</feature>
<organism evidence="3 4">
    <name type="scientific">Halosimplex pelagicum</name>
    <dbReference type="NCBI Taxonomy" id="869886"/>
    <lineage>
        <taxon>Archaea</taxon>
        <taxon>Methanobacteriati</taxon>
        <taxon>Methanobacteriota</taxon>
        <taxon>Stenosarchaea group</taxon>
        <taxon>Halobacteria</taxon>
        <taxon>Halobacteriales</taxon>
        <taxon>Haloarculaceae</taxon>
        <taxon>Halosimplex</taxon>
    </lineage>
</organism>
<accession>A0A7D5TBT6</accession>
<feature type="transmembrane region" description="Helical" evidence="1">
    <location>
        <begin position="188"/>
        <end position="211"/>
    </location>
</feature>